<evidence type="ECO:0000256" key="2">
    <source>
        <dbReference type="ARBA" id="ARBA00023002"/>
    </source>
</evidence>
<dbReference type="InterPro" id="IPR036291">
    <property type="entry name" value="NAD(P)-bd_dom_sf"/>
</dbReference>
<dbReference type="PRINTS" id="PR00081">
    <property type="entry name" value="GDHRDH"/>
</dbReference>
<organism evidence="4 5">
    <name type="scientific">Piscinibacter koreensis</name>
    <dbReference type="NCBI Taxonomy" id="2742824"/>
    <lineage>
        <taxon>Bacteria</taxon>
        <taxon>Pseudomonadati</taxon>
        <taxon>Pseudomonadota</taxon>
        <taxon>Betaproteobacteria</taxon>
        <taxon>Burkholderiales</taxon>
        <taxon>Sphaerotilaceae</taxon>
        <taxon>Piscinibacter</taxon>
    </lineage>
</organism>
<dbReference type="GO" id="GO:0030497">
    <property type="term" value="P:fatty acid elongation"/>
    <property type="evidence" value="ECO:0007669"/>
    <property type="project" value="TreeGrafter"/>
</dbReference>
<sequence length="268" mass="27761">MNDATAAAGVQPPGTVLVTGGSRGIGAATCLLLGRRGHAVAVNYASDRAAADRIVDEIRAAGGVALALQGDVAREADVMRLFEAIDRELPPLVGLVNNAGVIDQPCRVDAMDVARIERMFAINVVGSFVCAREAVRRMSTRDAEQRWRAAGGARGGAIVNLSSAAAHLGGSGQYVDYAAAKGAIETFTIGLAKEVAAEGIRVNAVRPGIIETDIHASGGVPDRPRQMVPMIPMQRTGSADEVAEAIVWLLSDAASYTTAAFLDVSGGR</sequence>
<evidence type="ECO:0000313" key="5">
    <source>
        <dbReference type="Proteomes" id="UP000529637"/>
    </source>
</evidence>
<dbReference type="FunFam" id="3.40.50.720:FF:000173">
    <property type="entry name" value="3-oxoacyl-[acyl-carrier protein] reductase"/>
    <property type="match status" value="1"/>
</dbReference>
<dbReference type="Pfam" id="PF13561">
    <property type="entry name" value="adh_short_C2"/>
    <property type="match status" value="1"/>
</dbReference>
<comment type="similarity">
    <text evidence="1">Belongs to the short-chain dehydrogenases/reductases (SDR) family.</text>
</comment>
<keyword evidence="5" id="KW-1185">Reference proteome</keyword>
<dbReference type="SMART" id="SM00822">
    <property type="entry name" value="PKS_KR"/>
    <property type="match status" value="1"/>
</dbReference>
<evidence type="ECO:0000259" key="3">
    <source>
        <dbReference type="SMART" id="SM00822"/>
    </source>
</evidence>
<proteinExistence type="inferred from homology"/>
<dbReference type="GO" id="GO:0016616">
    <property type="term" value="F:oxidoreductase activity, acting on the CH-OH group of donors, NAD or NADP as acceptor"/>
    <property type="evidence" value="ECO:0007669"/>
    <property type="project" value="TreeGrafter"/>
</dbReference>
<gene>
    <name evidence="4" type="ORF">HQN59_00740</name>
</gene>
<accession>A0A7Y6TUW1</accession>
<comment type="caution">
    <text evidence="4">The sequence shown here is derived from an EMBL/GenBank/DDBJ whole genome shotgun (WGS) entry which is preliminary data.</text>
</comment>
<name>A0A7Y6TUW1_9BURK</name>
<dbReference type="PANTHER" id="PTHR42760:SF40">
    <property type="entry name" value="3-OXOACYL-[ACYL-CARRIER-PROTEIN] REDUCTASE, CHLOROPLASTIC"/>
    <property type="match status" value="1"/>
</dbReference>
<keyword evidence="2" id="KW-0560">Oxidoreductase</keyword>
<evidence type="ECO:0000256" key="1">
    <source>
        <dbReference type="ARBA" id="ARBA00006484"/>
    </source>
</evidence>
<dbReference type="SUPFAM" id="SSF51735">
    <property type="entry name" value="NAD(P)-binding Rossmann-fold domains"/>
    <property type="match status" value="1"/>
</dbReference>
<evidence type="ECO:0000313" key="4">
    <source>
        <dbReference type="EMBL" id="NUZ04277.1"/>
    </source>
</evidence>
<dbReference type="EMBL" id="JABWMJ010000001">
    <property type="protein sequence ID" value="NUZ04277.1"/>
    <property type="molecule type" value="Genomic_DNA"/>
</dbReference>
<dbReference type="Gene3D" id="3.40.50.720">
    <property type="entry name" value="NAD(P)-binding Rossmann-like Domain"/>
    <property type="match status" value="1"/>
</dbReference>
<dbReference type="InterPro" id="IPR057326">
    <property type="entry name" value="KR_dom"/>
</dbReference>
<dbReference type="AlphaFoldDB" id="A0A7Y6TUW1"/>
<dbReference type="PRINTS" id="PR00080">
    <property type="entry name" value="SDRFAMILY"/>
</dbReference>
<reference evidence="4 5" key="1">
    <citation type="submission" date="2020-06" db="EMBL/GenBank/DDBJ databases">
        <title>Schlegella sp. ID0723 isolated from air conditioner.</title>
        <authorList>
            <person name="Kim D.Y."/>
            <person name="Kim D.-U."/>
        </authorList>
    </citation>
    <scope>NUCLEOTIDE SEQUENCE [LARGE SCALE GENOMIC DNA]</scope>
    <source>
        <strain evidence="4 5">ID0723</strain>
    </source>
</reference>
<dbReference type="PROSITE" id="PS00061">
    <property type="entry name" value="ADH_SHORT"/>
    <property type="match status" value="1"/>
</dbReference>
<dbReference type="InterPro" id="IPR020904">
    <property type="entry name" value="Sc_DH/Rdtase_CS"/>
</dbReference>
<dbReference type="PANTHER" id="PTHR42760">
    <property type="entry name" value="SHORT-CHAIN DEHYDROGENASES/REDUCTASES FAMILY MEMBER"/>
    <property type="match status" value="1"/>
</dbReference>
<feature type="domain" description="Ketoreductase" evidence="3">
    <location>
        <begin position="14"/>
        <end position="212"/>
    </location>
</feature>
<dbReference type="InterPro" id="IPR002347">
    <property type="entry name" value="SDR_fam"/>
</dbReference>
<dbReference type="Proteomes" id="UP000529637">
    <property type="component" value="Unassembled WGS sequence"/>
</dbReference>
<dbReference type="RefSeq" id="WP_176065109.1">
    <property type="nucleotide sequence ID" value="NZ_JABWMJ010000001.1"/>
</dbReference>
<protein>
    <submittedName>
        <fullName evidence="4">SDR family oxidoreductase</fullName>
    </submittedName>
</protein>